<dbReference type="AlphaFoldDB" id="A0A9P0DVT3"/>
<evidence type="ECO:0000313" key="5">
    <source>
        <dbReference type="Proteomes" id="UP001153737"/>
    </source>
</evidence>
<feature type="compositionally biased region" description="Basic residues" evidence="2">
    <location>
        <begin position="434"/>
        <end position="446"/>
    </location>
</feature>
<feature type="domain" description="CCDC174 alpha/beta GRSR" evidence="3">
    <location>
        <begin position="151"/>
        <end position="179"/>
    </location>
</feature>
<feature type="compositionally biased region" description="Basic and acidic residues" evidence="2">
    <location>
        <begin position="383"/>
        <end position="402"/>
    </location>
</feature>
<dbReference type="InterPro" id="IPR025066">
    <property type="entry name" value="CCDC174-like"/>
</dbReference>
<feature type="compositionally biased region" description="Basic and acidic residues" evidence="2">
    <location>
        <begin position="417"/>
        <end position="429"/>
    </location>
</feature>
<dbReference type="PANTHER" id="PTHR15885:SF1">
    <property type="entry name" value="COILED-COIL DOMAIN-CONTAINING PROTEIN 174"/>
    <property type="match status" value="1"/>
</dbReference>
<reference evidence="4" key="2">
    <citation type="submission" date="2022-10" db="EMBL/GenBank/DDBJ databases">
        <authorList>
            <consortium name="ENA_rothamsted_submissions"/>
            <consortium name="culmorum"/>
            <person name="King R."/>
        </authorList>
    </citation>
    <scope>NUCLEOTIDE SEQUENCE</scope>
</reference>
<evidence type="ECO:0000313" key="4">
    <source>
        <dbReference type="EMBL" id="CAH1183265.1"/>
    </source>
</evidence>
<keyword evidence="1" id="KW-0175">Coiled coil</keyword>
<feature type="region of interest" description="Disordered" evidence="2">
    <location>
        <begin position="109"/>
        <end position="148"/>
    </location>
</feature>
<dbReference type="InterPro" id="IPR057464">
    <property type="entry name" value="CCDC174_GRSR"/>
</dbReference>
<dbReference type="GO" id="GO:0005634">
    <property type="term" value="C:nucleus"/>
    <property type="evidence" value="ECO:0007669"/>
    <property type="project" value="TreeGrafter"/>
</dbReference>
<dbReference type="PANTHER" id="PTHR15885">
    <property type="entry name" value="COILED-COIL DOMAIN-CONTAINING PROTEIN 174"/>
    <property type="match status" value="1"/>
</dbReference>
<dbReference type="Pfam" id="PF25449">
    <property type="entry name" value="CCDC174_GRSR"/>
    <property type="match status" value="1"/>
</dbReference>
<dbReference type="Proteomes" id="UP001153737">
    <property type="component" value="Chromosome 9"/>
</dbReference>
<accession>A0A9P0DVT3</accession>
<keyword evidence="5" id="KW-1185">Reference proteome</keyword>
<feature type="compositionally biased region" description="Basic and acidic residues" evidence="2">
    <location>
        <begin position="47"/>
        <end position="59"/>
    </location>
</feature>
<evidence type="ECO:0000256" key="1">
    <source>
        <dbReference type="ARBA" id="ARBA00023054"/>
    </source>
</evidence>
<feature type="region of interest" description="Disordered" evidence="2">
    <location>
        <begin position="45"/>
        <end position="70"/>
    </location>
</feature>
<gene>
    <name evidence="4" type="ORF">PHAECO_LOCUS12631</name>
</gene>
<reference evidence="4" key="1">
    <citation type="submission" date="2022-01" db="EMBL/GenBank/DDBJ databases">
        <authorList>
            <person name="King R."/>
        </authorList>
    </citation>
    <scope>NUCLEOTIDE SEQUENCE</scope>
</reference>
<protein>
    <recommendedName>
        <fullName evidence="3">CCDC174 alpha/beta GRSR domain-containing protein</fullName>
    </recommendedName>
</protein>
<feature type="region of interest" description="Disordered" evidence="2">
    <location>
        <begin position="383"/>
        <end position="456"/>
    </location>
</feature>
<organism evidence="4 5">
    <name type="scientific">Phaedon cochleariae</name>
    <name type="common">Mustard beetle</name>
    <dbReference type="NCBI Taxonomy" id="80249"/>
    <lineage>
        <taxon>Eukaryota</taxon>
        <taxon>Metazoa</taxon>
        <taxon>Ecdysozoa</taxon>
        <taxon>Arthropoda</taxon>
        <taxon>Hexapoda</taxon>
        <taxon>Insecta</taxon>
        <taxon>Pterygota</taxon>
        <taxon>Neoptera</taxon>
        <taxon>Endopterygota</taxon>
        <taxon>Coleoptera</taxon>
        <taxon>Polyphaga</taxon>
        <taxon>Cucujiformia</taxon>
        <taxon>Chrysomeloidea</taxon>
        <taxon>Chrysomelidae</taxon>
        <taxon>Chrysomelinae</taxon>
        <taxon>Chrysomelini</taxon>
        <taxon>Phaedon</taxon>
    </lineage>
</organism>
<feature type="compositionally biased region" description="Basic and acidic residues" evidence="2">
    <location>
        <begin position="345"/>
        <end position="360"/>
    </location>
</feature>
<dbReference type="Pfam" id="PF13300">
    <property type="entry name" value="DUF4078"/>
    <property type="match status" value="1"/>
</dbReference>
<feature type="region of interest" description="Disordered" evidence="2">
    <location>
        <begin position="272"/>
        <end position="303"/>
    </location>
</feature>
<dbReference type="OrthoDB" id="333551at2759"/>
<evidence type="ECO:0000256" key="2">
    <source>
        <dbReference type="SAM" id="MobiDB-lite"/>
    </source>
</evidence>
<feature type="region of interest" description="Disordered" evidence="2">
    <location>
        <begin position="318"/>
        <end position="360"/>
    </location>
</feature>
<feature type="region of interest" description="Disordered" evidence="2">
    <location>
        <begin position="506"/>
        <end position="555"/>
    </location>
</feature>
<feature type="compositionally biased region" description="Basic and acidic residues" evidence="2">
    <location>
        <begin position="544"/>
        <end position="553"/>
    </location>
</feature>
<proteinExistence type="predicted"/>
<evidence type="ECO:0000259" key="3">
    <source>
        <dbReference type="Pfam" id="PF25449"/>
    </source>
</evidence>
<name>A0A9P0DVT3_PHACE</name>
<feature type="compositionally biased region" description="Acidic residues" evidence="2">
    <location>
        <begin position="330"/>
        <end position="344"/>
    </location>
</feature>
<dbReference type="EMBL" id="OU896715">
    <property type="protein sequence ID" value="CAH1183265.1"/>
    <property type="molecule type" value="Genomic_DNA"/>
</dbReference>
<sequence>MSTYEISKSSLLSLKAEILRKQQELVKAKAGNEVKIKVLKKNTPLEIKNKGVEGRSRNDETEEEQDLLKQSRSALEYKTKLYDQLSSGQLTEEEMRNNRRFLVRFDKKNKSKVPDLPPSDSEPEDKYPESEDEYYNSDSDTNDRDPGEKFVDYVDCFGRTRKCMQKDLDYLKSKDKELRTIVEEKKKKLEISMNEEDNTNINISPVPNEIENEKINDINEESELLSSDMRREMLRMQWEKEEEELRNKSDIHYQDILFSEARSHGVGYYGFSKDEEERRKQQEALKKLRKETEEQQKKAQDLKLSREKLLAARIKAAKDRKRARLGLPPLEDEPETPVEPEISDEDKKKEEEKKQQEERERILDEARKKFIRPWDIGKEGVKEKEVMTQEEWVEKQRKERPEMFAPPKTYSRQNFRSNEKKNDMEDTNKSLRFSTKKIPKSHKNKQSRTQLGINPFKKNVQEDTIIDVDEDYVEIPQSSPIEPTLIEDLTDSRDFEDRLLGDYSTISQTIDPDYSNDSDRGRGVEIAPPPTFDYYGPTSSKIPRRSEQSKPLEDSIEAGLKFLRKQVEHKEKSTKHPEEMFLF</sequence>